<sequence>MFPACPCLWVLVVLGSSWAGWGSLGAEAARLRQFYVAAQSISWNYRSESTYLGSNTFATSFKKTVYREYEAYFQKEKPRSRTSVDTELGTMDATVDIELGTVNELGTMDATLDKTDTSPAFLELMV</sequence>
<keyword evidence="1" id="KW-0732">Signal</keyword>
<evidence type="ECO:0000313" key="3">
    <source>
        <dbReference type="Proteomes" id="UP001159641"/>
    </source>
</evidence>
<dbReference type="AlphaFoldDB" id="A0AB34HCT7"/>
<comment type="caution">
    <text evidence="2">The sequence shown here is derived from an EMBL/GenBank/DDBJ whole genome shotgun (WGS) entry which is preliminary data.</text>
</comment>
<dbReference type="Gene3D" id="2.60.40.420">
    <property type="entry name" value="Cupredoxins - blue copper proteins"/>
    <property type="match status" value="1"/>
</dbReference>
<name>A0AB34HCT7_ESCRO</name>
<feature type="signal peptide" evidence="1">
    <location>
        <begin position="1"/>
        <end position="19"/>
    </location>
</feature>
<evidence type="ECO:0000256" key="1">
    <source>
        <dbReference type="SAM" id="SignalP"/>
    </source>
</evidence>
<dbReference type="InterPro" id="IPR008972">
    <property type="entry name" value="Cupredoxin"/>
</dbReference>
<dbReference type="EMBL" id="JAIQCJ010001532">
    <property type="protein sequence ID" value="KAJ8789088.1"/>
    <property type="molecule type" value="Genomic_DNA"/>
</dbReference>
<evidence type="ECO:0000313" key="2">
    <source>
        <dbReference type="EMBL" id="KAJ8789088.1"/>
    </source>
</evidence>
<gene>
    <name evidence="2" type="ORF">J1605_005011</name>
</gene>
<dbReference type="Proteomes" id="UP001159641">
    <property type="component" value="Unassembled WGS sequence"/>
</dbReference>
<feature type="chain" id="PRO_5044306142" evidence="1">
    <location>
        <begin position="20"/>
        <end position="126"/>
    </location>
</feature>
<proteinExistence type="predicted"/>
<organism evidence="2 3">
    <name type="scientific">Eschrichtius robustus</name>
    <name type="common">California gray whale</name>
    <name type="synonym">Eschrichtius gibbosus</name>
    <dbReference type="NCBI Taxonomy" id="9764"/>
    <lineage>
        <taxon>Eukaryota</taxon>
        <taxon>Metazoa</taxon>
        <taxon>Chordata</taxon>
        <taxon>Craniata</taxon>
        <taxon>Vertebrata</taxon>
        <taxon>Euteleostomi</taxon>
        <taxon>Mammalia</taxon>
        <taxon>Eutheria</taxon>
        <taxon>Laurasiatheria</taxon>
        <taxon>Artiodactyla</taxon>
        <taxon>Whippomorpha</taxon>
        <taxon>Cetacea</taxon>
        <taxon>Mysticeti</taxon>
        <taxon>Eschrichtiidae</taxon>
        <taxon>Eschrichtius</taxon>
    </lineage>
</organism>
<protein>
    <submittedName>
        <fullName evidence="2">Uncharacterized protein</fullName>
    </submittedName>
</protein>
<reference evidence="2 3" key="1">
    <citation type="submission" date="2022-11" db="EMBL/GenBank/DDBJ databases">
        <title>Whole genome sequence of Eschrichtius robustus ER-17-0199.</title>
        <authorList>
            <person name="Bruniche-Olsen A."/>
            <person name="Black A.N."/>
            <person name="Fields C.J."/>
            <person name="Walden K."/>
            <person name="Dewoody J.A."/>
        </authorList>
    </citation>
    <scope>NUCLEOTIDE SEQUENCE [LARGE SCALE GENOMIC DNA]</scope>
    <source>
        <strain evidence="2">ER-17-0199</strain>
        <tissue evidence="2">Blubber</tissue>
    </source>
</reference>
<keyword evidence="3" id="KW-1185">Reference proteome</keyword>
<accession>A0AB34HCT7</accession>